<dbReference type="EMBL" id="CACVKT020005901">
    <property type="protein sequence ID" value="CAC5398488.1"/>
    <property type="molecule type" value="Genomic_DNA"/>
</dbReference>
<gene>
    <name evidence="3" type="ORF">MCOR_32856</name>
</gene>
<protein>
    <recommendedName>
        <fullName evidence="2">Farnesoic acid O-methyl transferase domain-containing protein</fullName>
    </recommendedName>
</protein>
<dbReference type="InterPro" id="IPR022041">
    <property type="entry name" value="Methyltransf_FA"/>
</dbReference>
<accession>A0A6J8CPR4</accession>
<reference evidence="3 4" key="1">
    <citation type="submission" date="2020-06" db="EMBL/GenBank/DDBJ databases">
        <authorList>
            <person name="Li R."/>
            <person name="Bekaert M."/>
        </authorList>
    </citation>
    <scope>NUCLEOTIDE SEQUENCE [LARGE SCALE GENOMIC DNA]</scope>
    <source>
        <strain evidence="4">wild</strain>
    </source>
</reference>
<name>A0A6J8CPR4_MYTCO</name>
<feature type="domain" description="Farnesoic acid O-methyl transferase" evidence="2">
    <location>
        <begin position="53"/>
        <end position="162"/>
    </location>
</feature>
<keyword evidence="1" id="KW-0732">Signal</keyword>
<dbReference type="Pfam" id="PF12248">
    <property type="entry name" value="Methyltransf_FA"/>
    <property type="match status" value="1"/>
</dbReference>
<evidence type="ECO:0000313" key="3">
    <source>
        <dbReference type="EMBL" id="CAC5398488.1"/>
    </source>
</evidence>
<feature type="signal peptide" evidence="1">
    <location>
        <begin position="1"/>
        <end position="18"/>
    </location>
</feature>
<dbReference type="AlphaFoldDB" id="A0A6J8CPR4"/>
<dbReference type="OrthoDB" id="10423890at2759"/>
<dbReference type="Proteomes" id="UP000507470">
    <property type="component" value="Unassembled WGS sequence"/>
</dbReference>
<organism evidence="3 4">
    <name type="scientific">Mytilus coruscus</name>
    <name type="common">Sea mussel</name>
    <dbReference type="NCBI Taxonomy" id="42192"/>
    <lineage>
        <taxon>Eukaryota</taxon>
        <taxon>Metazoa</taxon>
        <taxon>Spiralia</taxon>
        <taxon>Lophotrochozoa</taxon>
        <taxon>Mollusca</taxon>
        <taxon>Bivalvia</taxon>
        <taxon>Autobranchia</taxon>
        <taxon>Pteriomorphia</taxon>
        <taxon>Mytilida</taxon>
        <taxon>Mytiloidea</taxon>
        <taxon>Mytilidae</taxon>
        <taxon>Mytilinae</taxon>
        <taxon>Mytilus</taxon>
    </lineage>
</organism>
<proteinExistence type="predicted"/>
<evidence type="ECO:0000313" key="4">
    <source>
        <dbReference type="Proteomes" id="UP000507470"/>
    </source>
</evidence>
<feature type="chain" id="PRO_5026862219" description="Farnesoic acid O-methyl transferase domain-containing protein" evidence="1">
    <location>
        <begin position="19"/>
        <end position="170"/>
    </location>
</feature>
<keyword evidence="4" id="KW-1185">Reference proteome</keyword>
<evidence type="ECO:0000256" key="1">
    <source>
        <dbReference type="SAM" id="SignalP"/>
    </source>
</evidence>
<evidence type="ECO:0000259" key="2">
    <source>
        <dbReference type="Pfam" id="PF12248"/>
    </source>
</evidence>
<sequence length="170" mass="19587">MDIIGVFLSLLFLRLANSRVVTGFFDTSTTGYLVYYNTGEDKFTALPYGDNVIGVYFQEDGFVILSPTTNEQRINYTLFLGGSRTLTSIIYKNFNGKSEQVAIHYSITRNSNHFWIGWYNDKIQVELSRIVSKNVIMEYTDPCPFRIRYVAITRVTHVVWYIFLGVGMIL</sequence>